<sequence length="235" mass="25015">MTTYVLVHGGFTDGWYWGETATHLEKEGHRVLVADLPSTGRDPATLGGLPDDVAEVRRLVDEAGGPVVLVGHSYSGMVVTELADHPGVVHTVYVSAFLPARDQSLMDLFGSDPAPWMEMAADVAATRVTGDVEVAHQALCADLDPSRVPEWHASLMWSSAAILGVPSTAPTSMHPLTYVVLEEDRAIPPEAQEAMAARADHVERLATGHVPQLTDPTGLAAILAGLTDDVRESVQ</sequence>
<dbReference type="PANTHER" id="PTHR37017">
    <property type="entry name" value="AB HYDROLASE-1 DOMAIN-CONTAINING PROTEIN-RELATED"/>
    <property type="match status" value="1"/>
</dbReference>
<comment type="caution">
    <text evidence="2">The sequence shown here is derived from an EMBL/GenBank/DDBJ whole genome shotgun (WGS) entry which is preliminary data.</text>
</comment>
<dbReference type="InterPro" id="IPR052897">
    <property type="entry name" value="Sec-Metab_Biosynth_Hydrolase"/>
</dbReference>
<keyword evidence="3" id="KW-1185">Reference proteome</keyword>
<dbReference type="InterPro" id="IPR000073">
    <property type="entry name" value="AB_hydrolase_1"/>
</dbReference>
<gene>
    <name evidence="2" type="ORF">PHY01_40370</name>
</gene>
<dbReference type="RefSeq" id="WP_141280618.1">
    <property type="nucleotide sequence ID" value="NZ_BAAARZ010000039.1"/>
</dbReference>
<accession>A0A4Y3WSJ0</accession>
<evidence type="ECO:0000259" key="1">
    <source>
        <dbReference type="Pfam" id="PF12697"/>
    </source>
</evidence>
<evidence type="ECO:0000313" key="3">
    <source>
        <dbReference type="Proteomes" id="UP000320338"/>
    </source>
</evidence>
<dbReference type="Pfam" id="PF12697">
    <property type="entry name" value="Abhydrolase_6"/>
    <property type="match status" value="1"/>
</dbReference>
<dbReference type="OrthoDB" id="9773549at2"/>
<protein>
    <submittedName>
        <fullName evidence="2">Alpha/beta hydrolase</fullName>
    </submittedName>
</protein>
<feature type="domain" description="AB hydrolase-1" evidence="1">
    <location>
        <begin position="5"/>
        <end position="221"/>
    </location>
</feature>
<proteinExistence type="predicted"/>
<dbReference type="SUPFAM" id="SSF53474">
    <property type="entry name" value="alpha/beta-Hydrolases"/>
    <property type="match status" value="1"/>
</dbReference>
<dbReference type="GO" id="GO:0016787">
    <property type="term" value="F:hydrolase activity"/>
    <property type="evidence" value="ECO:0007669"/>
    <property type="project" value="UniProtKB-KW"/>
</dbReference>
<dbReference type="PANTHER" id="PTHR37017:SF11">
    <property type="entry name" value="ESTERASE_LIPASE_THIOESTERASE DOMAIN-CONTAINING PROTEIN"/>
    <property type="match status" value="1"/>
</dbReference>
<reference evidence="2 3" key="1">
    <citation type="submission" date="2019-06" db="EMBL/GenBank/DDBJ databases">
        <title>Whole genome shotgun sequence of Pseudonocardia hydrocarbonoxydans NBRC 14498.</title>
        <authorList>
            <person name="Hosoyama A."/>
            <person name="Uohara A."/>
            <person name="Ohji S."/>
            <person name="Ichikawa N."/>
        </authorList>
    </citation>
    <scope>NUCLEOTIDE SEQUENCE [LARGE SCALE GENOMIC DNA]</scope>
    <source>
        <strain evidence="2 3">NBRC 14498</strain>
    </source>
</reference>
<evidence type="ECO:0000313" key="2">
    <source>
        <dbReference type="EMBL" id="GEC21754.1"/>
    </source>
</evidence>
<dbReference type="AlphaFoldDB" id="A0A4Y3WSJ0"/>
<name>A0A4Y3WSJ0_9PSEU</name>
<dbReference type="Proteomes" id="UP000320338">
    <property type="component" value="Unassembled WGS sequence"/>
</dbReference>
<keyword evidence="2" id="KW-0378">Hydrolase</keyword>
<dbReference type="Gene3D" id="3.40.50.1820">
    <property type="entry name" value="alpha/beta hydrolase"/>
    <property type="match status" value="1"/>
</dbReference>
<dbReference type="EMBL" id="BJNG01000036">
    <property type="protein sequence ID" value="GEC21754.1"/>
    <property type="molecule type" value="Genomic_DNA"/>
</dbReference>
<organism evidence="2 3">
    <name type="scientific">Pseudonocardia hydrocarbonoxydans</name>
    <dbReference type="NCBI Taxonomy" id="76726"/>
    <lineage>
        <taxon>Bacteria</taxon>
        <taxon>Bacillati</taxon>
        <taxon>Actinomycetota</taxon>
        <taxon>Actinomycetes</taxon>
        <taxon>Pseudonocardiales</taxon>
        <taxon>Pseudonocardiaceae</taxon>
        <taxon>Pseudonocardia</taxon>
    </lineage>
</organism>
<dbReference type="InterPro" id="IPR029058">
    <property type="entry name" value="AB_hydrolase_fold"/>
</dbReference>